<feature type="domain" description="Peptidase M20 dimerisation" evidence="4">
    <location>
        <begin position="196"/>
        <end position="344"/>
    </location>
</feature>
<dbReference type="GO" id="GO:0008233">
    <property type="term" value="F:peptidase activity"/>
    <property type="evidence" value="ECO:0007669"/>
    <property type="project" value="UniProtKB-KW"/>
</dbReference>
<gene>
    <name evidence="5" type="ORF">GCM10009545_19700</name>
    <name evidence="6" type="ORF">GCM10011581_21950</name>
</gene>
<reference evidence="5" key="1">
    <citation type="journal article" date="2014" name="Int. J. Syst. Evol. Microbiol.">
        <title>Complete genome of a new Firmicutes species belonging to the dominant human colonic microbiota ('Ruminococcus bicirculans') reveals two chromosomes and a selective capacity to utilize plant glucans.</title>
        <authorList>
            <consortium name="NISC Comparative Sequencing Program"/>
            <person name="Wegmann U."/>
            <person name="Louis P."/>
            <person name="Goesmann A."/>
            <person name="Henrissat B."/>
            <person name="Duncan S.H."/>
            <person name="Flint H.J."/>
        </authorList>
    </citation>
    <scope>NUCLEOTIDE SEQUENCE</scope>
    <source>
        <strain evidence="5">JCM 10664</strain>
    </source>
</reference>
<evidence type="ECO:0000313" key="8">
    <source>
        <dbReference type="Proteomes" id="UP001500220"/>
    </source>
</evidence>
<sequence>MDVESSTSNVEDLKQKVAQLQGDLKKDLISLVRIRSHLGAEKKKAADKVVSLLSEAGVHNAQTISLGNSAPLVHGSITVDPIKPTVLLYAHYDVQPPGSWSEDEAFDPKEKNGRLYGRGAADDKSGIMMHVGMLRAFGTKPPVNVEFLIEGEEESGTGSLEEYLDRPENQDRFVADAYVIADTGGVAVGSPALTTSLRGIAQADITVRTLEGPVHSGMYGGPAPDAFMALCRILATLHDDAGDVAIPGLLATKWTGADYPDATTFCHNAGVLPGVPLIGTKSVAQRLYTKPSLNVVGLDSDLPTTKDSVNALCPQATARVSIRLVPGQEPAAAVAALREHINRNRPWFLSVDVVDRGGGSGFEVKTGSKIYAMAEWALKTAYGRAVTSLGQGGSIPLVHKLQARNENAPVLLWGCEEPAARIHAPNESVDLGELERMTLAEALFLDELSKL</sequence>
<dbReference type="NCBIfam" id="NF005914">
    <property type="entry name" value="PRK07907.1"/>
    <property type="match status" value="1"/>
</dbReference>
<dbReference type="Pfam" id="PF01546">
    <property type="entry name" value="Peptidase_M20"/>
    <property type="match status" value="1"/>
</dbReference>
<reference evidence="5" key="5">
    <citation type="submission" date="2023-12" db="EMBL/GenBank/DDBJ databases">
        <authorList>
            <person name="Sun Q."/>
            <person name="Inoue M."/>
        </authorList>
    </citation>
    <scope>NUCLEOTIDE SEQUENCE</scope>
    <source>
        <strain evidence="5">JCM 10664</strain>
    </source>
</reference>
<dbReference type="EMBL" id="BMMT01000006">
    <property type="protein sequence ID" value="GGI84430.1"/>
    <property type="molecule type" value="Genomic_DNA"/>
</dbReference>
<keyword evidence="3" id="KW-0378">Hydrolase</keyword>
<dbReference type="InterPro" id="IPR002933">
    <property type="entry name" value="Peptidase_M20"/>
</dbReference>
<reference evidence="6 7" key="2">
    <citation type="journal article" date="2014" name="Int. J. Syst. Evol. Microbiol.">
        <title>Complete genome sequence of Corynebacterium casei LMG S-19264T (=DSM 44701T), isolated from a smear-ripened cheese.</title>
        <authorList>
            <consortium name="US DOE Joint Genome Institute (JGI-PGF)"/>
            <person name="Walter F."/>
            <person name="Albersmeier A."/>
            <person name="Kalinowski J."/>
            <person name="Ruckert C."/>
        </authorList>
    </citation>
    <scope>NUCLEOTIDE SEQUENCE [LARGE SCALE GENOMIC DNA]</scope>
    <source>
        <strain evidence="6 7">CGMCC 4.7206</strain>
    </source>
</reference>
<protein>
    <submittedName>
        <fullName evidence="6">Dipeptidase</fullName>
    </submittedName>
</protein>
<keyword evidence="8" id="KW-1185">Reference proteome</keyword>
<reference evidence="6" key="4">
    <citation type="submission" date="2020-09" db="EMBL/GenBank/DDBJ databases">
        <authorList>
            <person name="Sun Q."/>
            <person name="Zhou Y."/>
        </authorList>
    </citation>
    <scope>NUCLEOTIDE SEQUENCE</scope>
    <source>
        <strain evidence="6">CGMCC 4.7206</strain>
    </source>
</reference>
<evidence type="ECO:0000256" key="3">
    <source>
        <dbReference type="ARBA" id="ARBA00022801"/>
    </source>
</evidence>
<dbReference type="EMBL" id="BAAAHC010000008">
    <property type="protein sequence ID" value="GAA0517728.1"/>
    <property type="molecule type" value="Genomic_DNA"/>
</dbReference>
<dbReference type="GO" id="GO:0046872">
    <property type="term" value="F:metal ion binding"/>
    <property type="evidence" value="ECO:0007669"/>
    <property type="project" value="UniProtKB-KW"/>
</dbReference>
<evidence type="ECO:0000259" key="4">
    <source>
        <dbReference type="Pfam" id="PF07687"/>
    </source>
</evidence>
<evidence type="ECO:0000256" key="2">
    <source>
        <dbReference type="ARBA" id="ARBA00022723"/>
    </source>
</evidence>
<dbReference type="GO" id="GO:0006508">
    <property type="term" value="P:proteolysis"/>
    <property type="evidence" value="ECO:0007669"/>
    <property type="project" value="UniProtKB-KW"/>
</dbReference>
<keyword evidence="2" id="KW-0479">Metal-binding</keyword>
<dbReference type="SUPFAM" id="SSF53187">
    <property type="entry name" value="Zn-dependent exopeptidases"/>
    <property type="match status" value="1"/>
</dbReference>
<accession>A0A917NAT7</accession>
<reference evidence="8" key="3">
    <citation type="journal article" date="2019" name="Int. J. Syst. Evol. Microbiol.">
        <title>The Global Catalogue of Microorganisms (GCM) 10K type strain sequencing project: providing services to taxonomists for standard genome sequencing and annotation.</title>
        <authorList>
            <consortium name="The Broad Institute Genomics Platform"/>
            <consortium name="The Broad Institute Genome Sequencing Center for Infectious Disease"/>
            <person name="Wu L."/>
            <person name="Ma J."/>
        </authorList>
    </citation>
    <scope>NUCLEOTIDE SEQUENCE [LARGE SCALE GENOMIC DNA]</scope>
    <source>
        <strain evidence="8">JCM 10664</strain>
    </source>
</reference>
<dbReference type="Proteomes" id="UP001500220">
    <property type="component" value="Unassembled WGS sequence"/>
</dbReference>
<comment type="caution">
    <text evidence="6">The sequence shown here is derived from an EMBL/GenBank/DDBJ whole genome shotgun (WGS) entry which is preliminary data.</text>
</comment>
<dbReference type="RefSeq" id="WP_188987217.1">
    <property type="nucleotide sequence ID" value="NZ_BAAAHC010000008.1"/>
</dbReference>
<evidence type="ECO:0000313" key="6">
    <source>
        <dbReference type="EMBL" id="GGI84430.1"/>
    </source>
</evidence>
<dbReference type="AlphaFoldDB" id="A0A917NAT7"/>
<organism evidence="6 7">
    <name type="scientific">Saccharopolyspora thermophila</name>
    <dbReference type="NCBI Taxonomy" id="89367"/>
    <lineage>
        <taxon>Bacteria</taxon>
        <taxon>Bacillati</taxon>
        <taxon>Actinomycetota</taxon>
        <taxon>Actinomycetes</taxon>
        <taxon>Pseudonocardiales</taxon>
        <taxon>Pseudonocardiaceae</taxon>
        <taxon>Saccharopolyspora</taxon>
    </lineage>
</organism>
<evidence type="ECO:0000313" key="7">
    <source>
        <dbReference type="Proteomes" id="UP000597989"/>
    </source>
</evidence>
<dbReference type="Proteomes" id="UP000597989">
    <property type="component" value="Unassembled WGS sequence"/>
</dbReference>
<dbReference type="PANTHER" id="PTHR43270">
    <property type="entry name" value="BETA-ALA-HIS DIPEPTIDASE"/>
    <property type="match status" value="1"/>
</dbReference>
<dbReference type="Gene3D" id="3.40.630.10">
    <property type="entry name" value="Zn peptidases"/>
    <property type="match status" value="1"/>
</dbReference>
<dbReference type="InterPro" id="IPR011650">
    <property type="entry name" value="Peptidase_M20_dimer"/>
</dbReference>
<dbReference type="Pfam" id="PF07687">
    <property type="entry name" value="M20_dimer"/>
    <property type="match status" value="1"/>
</dbReference>
<keyword evidence="1" id="KW-0645">Protease</keyword>
<name>A0A917NAT7_9PSEU</name>
<dbReference type="InterPro" id="IPR051458">
    <property type="entry name" value="Cyt/Met_Dipeptidase"/>
</dbReference>
<dbReference type="Gene3D" id="3.30.70.360">
    <property type="match status" value="1"/>
</dbReference>
<dbReference type="PANTHER" id="PTHR43270:SF12">
    <property type="entry name" value="SUCCINYL-DIAMINOPIMELATE DESUCCINYLASE"/>
    <property type="match status" value="1"/>
</dbReference>
<proteinExistence type="predicted"/>
<evidence type="ECO:0000256" key="1">
    <source>
        <dbReference type="ARBA" id="ARBA00022670"/>
    </source>
</evidence>
<evidence type="ECO:0000313" key="5">
    <source>
        <dbReference type="EMBL" id="GAA0517728.1"/>
    </source>
</evidence>